<dbReference type="EMBL" id="GBRH01259342">
    <property type="protein sequence ID" value="JAD38553.1"/>
    <property type="molecule type" value="Transcribed_RNA"/>
</dbReference>
<evidence type="ECO:0000313" key="1">
    <source>
        <dbReference type="EMBL" id="JAD38553.1"/>
    </source>
</evidence>
<accession>A0A0A8ZLI2</accession>
<name>A0A0A8ZLI2_ARUDO</name>
<reference evidence="1" key="2">
    <citation type="journal article" date="2015" name="Data Brief">
        <title>Shoot transcriptome of the giant reed, Arundo donax.</title>
        <authorList>
            <person name="Barrero R.A."/>
            <person name="Guerrero F.D."/>
            <person name="Moolhuijzen P."/>
            <person name="Goolsby J.A."/>
            <person name="Tidwell J."/>
            <person name="Bellgard S.E."/>
            <person name="Bellgard M.I."/>
        </authorList>
    </citation>
    <scope>NUCLEOTIDE SEQUENCE</scope>
    <source>
        <tissue evidence="1">Shoot tissue taken approximately 20 cm above the soil surface</tissue>
    </source>
</reference>
<dbReference type="AlphaFoldDB" id="A0A0A8ZLI2"/>
<organism evidence="1">
    <name type="scientific">Arundo donax</name>
    <name type="common">Giant reed</name>
    <name type="synonym">Donax arundinaceus</name>
    <dbReference type="NCBI Taxonomy" id="35708"/>
    <lineage>
        <taxon>Eukaryota</taxon>
        <taxon>Viridiplantae</taxon>
        <taxon>Streptophyta</taxon>
        <taxon>Embryophyta</taxon>
        <taxon>Tracheophyta</taxon>
        <taxon>Spermatophyta</taxon>
        <taxon>Magnoliopsida</taxon>
        <taxon>Liliopsida</taxon>
        <taxon>Poales</taxon>
        <taxon>Poaceae</taxon>
        <taxon>PACMAD clade</taxon>
        <taxon>Arundinoideae</taxon>
        <taxon>Arundineae</taxon>
        <taxon>Arundo</taxon>
    </lineage>
</organism>
<protein>
    <submittedName>
        <fullName evidence="1">Uncharacterized protein</fullName>
    </submittedName>
</protein>
<sequence length="60" mass="6335">MRPMCTPKTTPGSSTGMEGHAALEDCRLACSSRISVFMYASDVATCQFIATCNSATLNAK</sequence>
<reference evidence="1" key="1">
    <citation type="submission" date="2014-09" db="EMBL/GenBank/DDBJ databases">
        <authorList>
            <person name="Magalhaes I.L.F."/>
            <person name="Oliveira U."/>
            <person name="Santos F.R."/>
            <person name="Vidigal T.H.D.A."/>
            <person name="Brescovit A.D."/>
            <person name="Santos A.J."/>
        </authorList>
    </citation>
    <scope>NUCLEOTIDE SEQUENCE</scope>
    <source>
        <tissue evidence="1">Shoot tissue taken approximately 20 cm above the soil surface</tissue>
    </source>
</reference>
<proteinExistence type="predicted"/>